<dbReference type="SUPFAM" id="SSF55874">
    <property type="entry name" value="ATPase domain of HSP90 chaperone/DNA topoisomerase II/histidine kinase"/>
    <property type="match status" value="1"/>
</dbReference>
<dbReference type="SMART" id="SM00387">
    <property type="entry name" value="HATPase_c"/>
    <property type="match status" value="1"/>
</dbReference>
<keyword evidence="3" id="KW-0808">Transferase</keyword>
<organism evidence="10 11">
    <name type="scientific">Echinimonas agarilytica</name>
    <dbReference type="NCBI Taxonomy" id="1215918"/>
    <lineage>
        <taxon>Bacteria</taxon>
        <taxon>Pseudomonadati</taxon>
        <taxon>Pseudomonadota</taxon>
        <taxon>Gammaproteobacteria</taxon>
        <taxon>Alteromonadales</taxon>
        <taxon>Echinimonadaceae</taxon>
        <taxon>Echinimonas</taxon>
    </lineage>
</organism>
<dbReference type="PANTHER" id="PTHR44936:SF10">
    <property type="entry name" value="SENSOR PROTEIN RSTB"/>
    <property type="match status" value="1"/>
</dbReference>
<dbReference type="GO" id="GO:0005886">
    <property type="term" value="C:plasma membrane"/>
    <property type="evidence" value="ECO:0007669"/>
    <property type="project" value="TreeGrafter"/>
</dbReference>
<evidence type="ECO:0000256" key="2">
    <source>
        <dbReference type="ARBA" id="ARBA00012438"/>
    </source>
</evidence>
<dbReference type="Gene3D" id="3.30.565.10">
    <property type="entry name" value="Histidine kinase-like ATPase, C-terminal domain"/>
    <property type="match status" value="1"/>
</dbReference>
<dbReference type="NCBIfam" id="TIGR00229">
    <property type="entry name" value="sensory_box"/>
    <property type="match status" value="1"/>
</dbReference>
<gene>
    <name evidence="10" type="primary">nifL</name>
    <name evidence="10" type="ORF">NAF29_12360</name>
</gene>
<dbReference type="InterPro" id="IPR036890">
    <property type="entry name" value="HATPase_C_sf"/>
</dbReference>
<dbReference type="Proteomes" id="UP001165393">
    <property type="component" value="Unassembled WGS sequence"/>
</dbReference>
<dbReference type="InterPro" id="IPR004358">
    <property type="entry name" value="Sig_transdc_His_kin-like_C"/>
</dbReference>
<dbReference type="InterPro" id="IPR050980">
    <property type="entry name" value="2C_sensor_his_kinase"/>
</dbReference>
<keyword evidence="4" id="KW-0547">Nucleotide-binding</keyword>
<reference evidence="10 11" key="1">
    <citation type="journal article" date="2013" name="Antonie Van Leeuwenhoek">
        <title>Echinimonas agarilytica gen. nov., sp. nov., a new gammaproteobacterium isolated from the sea urchin Strongylocentrotus intermedius.</title>
        <authorList>
            <person name="Nedashkovskaya O.I."/>
            <person name="Stenkova A.M."/>
            <person name="Zhukova N.V."/>
            <person name="Van Trappen S."/>
            <person name="Lee J.S."/>
            <person name="Kim S.B."/>
        </authorList>
    </citation>
    <scope>NUCLEOTIDE SEQUENCE [LARGE SCALE GENOMIC DNA]</scope>
    <source>
        <strain evidence="10 11">KMM 6351</strain>
    </source>
</reference>
<feature type="domain" description="PAC" evidence="9">
    <location>
        <begin position="95"/>
        <end position="149"/>
    </location>
</feature>
<proteinExistence type="predicted"/>
<feature type="domain" description="PAS" evidence="8">
    <location>
        <begin position="24"/>
        <end position="76"/>
    </location>
</feature>
<evidence type="ECO:0000256" key="1">
    <source>
        <dbReference type="ARBA" id="ARBA00000085"/>
    </source>
</evidence>
<dbReference type="RefSeq" id="WP_251261895.1">
    <property type="nucleotide sequence ID" value="NZ_JAMQGP010000006.1"/>
</dbReference>
<dbReference type="AlphaFoldDB" id="A0AA42B8Q5"/>
<keyword evidence="5" id="KW-0418">Kinase</keyword>
<evidence type="ECO:0000256" key="5">
    <source>
        <dbReference type="ARBA" id="ARBA00022777"/>
    </source>
</evidence>
<dbReference type="Pfam" id="PF00989">
    <property type="entry name" value="PAS"/>
    <property type="match status" value="1"/>
</dbReference>
<feature type="domain" description="Histidine kinase" evidence="7">
    <location>
        <begin position="303"/>
        <end position="515"/>
    </location>
</feature>
<comment type="caution">
    <text evidence="10">The sequence shown here is derived from an EMBL/GenBank/DDBJ whole genome shotgun (WGS) entry which is preliminary data.</text>
</comment>
<evidence type="ECO:0000259" key="9">
    <source>
        <dbReference type="PROSITE" id="PS50113"/>
    </source>
</evidence>
<dbReference type="InterPro" id="IPR035965">
    <property type="entry name" value="PAS-like_dom_sf"/>
</dbReference>
<dbReference type="Gene3D" id="3.30.450.20">
    <property type="entry name" value="PAS domain"/>
    <property type="match status" value="1"/>
</dbReference>
<dbReference type="NCBIfam" id="TIGR02938">
    <property type="entry name" value="nifL_nitrog"/>
    <property type="match status" value="1"/>
</dbReference>
<dbReference type="Pfam" id="PF02518">
    <property type="entry name" value="HATPase_c"/>
    <property type="match status" value="1"/>
</dbReference>
<evidence type="ECO:0000259" key="7">
    <source>
        <dbReference type="PROSITE" id="PS50109"/>
    </source>
</evidence>
<dbReference type="InterPro" id="IPR013767">
    <property type="entry name" value="PAS_fold"/>
</dbReference>
<dbReference type="EMBL" id="JAMQGP010000006">
    <property type="protein sequence ID" value="MCM2680456.1"/>
    <property type="molecule type" value="Genomic_DNA"/>
</dbReference>
<evidence type="ECO:0000259" key="8">
    <source>
        <dbReference type="PROSITE" id="PS50112"/>
    </source>
</evidence>
<dbReference type="InterPro" id="IPR003594">
    <property type="entry name" value="HATPase_dom"/>
</dbReference>
<evidence type="ECO:0000313" key="10">
    <source>
        <dbReference type="EMBL" id="MCM2680456.1"/>
    </source>
</evidence>
<keyword evidence="6" id="KW-0067">ATP-binding</keyword>
<dbReference type="PANTHER" id="PTHR44936">
    <property type="entry name" value="SENSOR PROTEIN CREC"/>
    <property type="match status" value="1"/>
</dbReference>
<name>A0AA42B8Q5_9GAMM</name>
<dbReference type="GO" id="GO:0006355">
    <property type="term" value="P:regulation of DNA-templated transcription"/>
    <property type="evidence" value="ECO:0007669"/>
    <property type="project" value="InterPro"/>
</dbReference>
<evidence type="ECO:0000256" key="6">
    <source>
        <dbReference type="ARBA" id="ARBA00022840"/>
    </source>
</evidence>
<dbReference type="InterPro" id="IPR005467">
    <property type="entry name" value="His_kinase_dom"/>
</dbReference>
<keyword evidence="11" id="KW-1185">Reference proteome</keyword>
<dbReference type="CDD" id="cd00130">
    <property type="entry name" value="PAS"/>
    <property type="match status" value="1"/>
</dbReference>
<dbReference type="InterPro" id="IPR001610">
    <property type="entry name" value="PAC"/>
</dbReference>
<sequence length="519" mass="57867">MENSQISNSLIEAGQQSIVAGKFSIAHFSQIVEQAPVGISITDSTAQILYVNKHFCEITGYSQSEIENKNHSVLSFKTTPVEVYRELWETIQAGNAWSGNLVNRRKNGERYLAEVSIAPLIDTDATHTYYMGIQRDVSERFARQTELSNRGKLLQGVFNTVHTGIALLDDKQRVVMDNLAYKTLASDIGEEPAPLLLNQIKLQLGIAETESIDKGYFRERTQIVVELKTAEYQRWFSCRLSNLEMNDSEVDDFFAPKTRDYTVLTVADVTQSHRQTEKRRLAELQYSTAESERLHAMQETVHAVIHQMQAPVNMIESAVNMLNGHNQTCSGIEAMSIALDAGKNALQQLRDARPERPHEAKTSVNLNQIVHELSMMTSERMLQRSISFRLALTGTLPAINGKPARLRVAIKQLIDNAIEAIDFSKSTLREIIISTSLLDGEIQVSIDDTGPGISSDLRLKVFQPLYSTKPDHSEGSRGIGLCIVQQVVSEHGGIVEFSSNQRGGCRVQVNLPLREKGAV</sequence>
<dbReference type="EC" id="2.7.13.3" evidence="2"/>
<dbReference type="SMART" id="SM00086">
    <property type="entry name" value="PAC"/>
    <property type="match status" value="1"/>
</dbReference>
<dbReference type="GO" id="GO:0000155">
    <property type="term" value="F:phosphorelay sensor kinase activity"/>
    <property type="evidence" value="ECO:0007669"/>
    <property type="project" value="TreeGrafter"/>
</dbReference>
<dbReference type="PROSITE" id="PS50112">
    <property type="entry name" value="PAS"/>
    <property type="match status" value="1"/>
</dbReference>
<dbReference type="PROSITE" id="PS50109">
    <property type="entry name" value="HIS_KIN"/>
    <property type="match status" value="1"/>
</dbReference>
<comment type="catalytic activity">
    <reaction evidence="1">
        <text>ATP + protein L-histidine = ADP + protein N-phospho-L-histidine.</text>
        <dbReference type="EC" id="2.7.13.3"/>
    </reaction>
</comment>
<dbReference type="PRINTS" id="PR00344">
    <property type="entry name" value="BCTRLSENSOR"/>
</dbReference>
<evidence type="ECO:0000256" key="3">
    <source>
        <dbReference type="ARBA" id="ARBA00022679"/>
    </source>
</evidence>
<protein>
    <recommendedName>
        <fullName evidence="2">histidine kinase</fullName>
        <ecNumber evidence="2">2.7.13.3</ecNumber>
    </recommendedName>
</protein>
<accession>A0AA42B8Q5</accession>
<evidence type="ECO:0000256" key="4">
    <source>
        <dbReference type="ARBA" id="ARBA00022741"/>
    </source>
</evidence>
<evidence type="ECO:0000313" key="11">
    <source>
        <dbReference type="Proteomes" id="UP001165393"/>
    </source>
</evidence>
<dbReference type="SMART" id="SM00091">
    <property type="entry name" value="PAS"/>
    <property type="match status" value="1"/>
</dbReference>
<dbReference type="SUPFAM" id="SSF55785">
    <property type="entry name" value="PYP-like sensor domain (PAS domain)"/>
    <property type="match status" value="1"/>
</dbReference>
<dbReference type="GO" id="GO:0005524">
    <property type="term" value="F:ATP binding"/>
    <property type="evidence" value="ECO:0007669"/>
    <property type="project" value="UniProtKB-KW"/>
</dbReference>
<dbReference type="PROSITE" id="PS50113">
    <property type="entry name" value="PAC"/>
    <property type="match status" value="1"/>
</dbReference>
<dbReference type="InterPro" id="IPR000700">
    <property type="entry name" value="PAS-assoc_C"/>
</dbReference>
<dbReference type="GO" id="GO:0009399">
    <property type="term" value="P:nitrogen fixation"/>
    <property type="evidence" value="ECO:0007669"/>
    <property type="project" value="InterPro"/>
</dbReference>
<dbReference type="InterPro" id="IPR014285">
    <property type="entry name" value="N_fixation_neg-reg_NifL"/>
</dbReference>
<dbReference type="InterPro" id="IPR000014">
    <property type="entry name" value="PAS"/>
</dbReference>